<accession>A0A6V7GUE4</accession>
<feature type="non-terminal residue" evidence="1">
    <location>
        <position position="1"/>
    </location>
</feature>
<reference evidence="1" key="1">
    <citation type="submission" date="2020-07" db="EMBL/GenBank/DDBJ databases">
        <authorList>
            <person name="Nazaruddin N."/>
        </authorList>
    </citation>
    <scope>NUCLEOTIDE SEQUENCE</scope>
</reference>
<dbReference type="OrthoDB" id="7617354at2759"/>
<dbReference type="AlphaFoldDB" id="A0A6V7GUE4"/>
<comment type="caution">
    <text evidence="1">The sequence shown here is derived from an EMBL/GenBank/DDBJ whole genome shotgun (WGS) entry which is preliminary data.</text>
</comment>
<evidence type="ECO:0008006" key="3">
    <source>
        <dbReference type="Google" id="ProtNLM"/>
    </source>
</evidence>
<evidence type="ECO:0000313" key="1">
    <source>
        <dbReference type="EMBL" id="CAD1468655.1"/>
    </source>
</evidence>
<proteinExistence type="predicted"/>
<name>A0A6V7GUE4_9HYME</name>
<keyword evidence="2" id="KW-1185">Reference proteome</keyword>
<protein>
    <recommendedName>
        <fullName evidence="3">RNase H type-1 domain-containing protein</fullName>
    </recommendedName>
</protein>
<evidence type="ECO:0000313" key="2">
    <source>
        <dbReference type="Proteomes" id="UP000752696"/>
    </source>
</evidence>
<gene>
    <name evidence="1" type="ORF">MHI_LOCUS62037</name>
</gene>
<sequence>HKITQNLPTLPSTFTTETYATLEALQYAHSNNEAQIVIYTDSMSVTRTPIKKRMIKKIN</sequence>
<dbReference type="Gene3D" id="3.30.420.10">
    <property type="entry name" value="Ribonuclease H-like superfamily/Ribonuclease H"/>
    <property type="match status" value="1"/>
</dbReference>
<dbReference type="GO" id="GO:0003676">
    <property type="term" value="F:nucleic acid binding"/>
    <property type="evidence" value="ECO:0007669"/>
    <property type="project" value="InterPro"/>
</dbReference>
<organism evidence="1 2">
    <name type="scientific">Heterotrigona itama</name>
    <dbReference type="NCBI Taxonomy" id="395501"/>
    <lineage>
        <taxon>Eukaryota</taxon>
        <taxon>Metazoa</taxon>
        <taxon>Ecdysozoa</taxon>
        <taxon>Arthropoda</taxon>
        <taxon>Hexapoda</taxon>
        <taxon>Insecta</taxon>
        <taxon>Pterygota</taxon>
        <taxon>Neoptera</taxon>
        <taxon>Endopterygota</taxon>
        <taxon>Hymenoptera</taxon>
        <taxon>Apocrita</taxon>
        <taxon>Aculeata</taxon>
        <taxon>Apoidea</taxon>
        <taxon>Anthophila</taxon>
        <taxon>Apidae</taxon>
        <taxon>Heterotrigona</taxon>
    </lineage>
</organism>
<dbReference type="InterPro" id="IPR036397">
    <property type="entry name" value="RNaseH_sf"/>
</dbReference>
<dbReference type="EMBL" id="CAJDYZ010001040">
    <property type="protein sequence ID" value="CAD1468655.1"/>
    <property type="molecule type" value="Genomic_DNA"/>
</dbReference>
<dbReference type="Proteomes" id="UP000752696">
    <property type="component" value="Unassembled WGS sequence"/>
</dbReference>